<dbReference type="PANTHER" id="PTHR35985:SF1">
    <property type="entry name" value="OS07G0675200 PROTEIN"/>
    <property type="match status" value="1"/>
</dbReference>
<protein>
    <submittedName>
        <fullName evidence="2">Uncharacterized protein</fullName>
    </submittedName>
</protein>
<evidence type="ECO:0000256" key="1">
    <source>
        <dbReference type="SAM" id="MobiDB-lite"/>
    </source>
</evidence>
<sequence>MQSRLAVSKLNRILMATPKSKYQTIHPRLFSSSSSSGKNMEDAMTQGVDTEGETGDAKPDNHDDNIIPTREDHRYMRPKTVPPNLSASKLETPGVNTPFDPHVQQKRTKAELSFSCAGLDGSPWPNENDHKGTGTHERKEQEQEQEQEKDDKHYFEHHKASPLSEIEIADSRKPLTRVIHGTAGGYFGDEQVMTWTPEQLDTAEQSLLRASQIFRESAARGIPELPHSRRLRQLRGEDW</sequence>
<dbReference type="Proteomes" id="UP001157418">
    <property type="component" value="Unassembled WGS sequence"/>
</dbReference>
<feature type="compositionally biased region" description="Basic and acidic residues" evidence="1">
    <location>
        <begin position="127"/>
        <end position="142"/>
    </location>
</feature>
<dbReference type="AlphaFoldDB" id="A0AAU9LUM5"/>
<gene>
    <name evidence="2" type="ORF">LVIROSA_LOCUS5301</name>
</gene>
<proteinExistence type="predicted"/>
<evidence type="ECO:0000313" key="3">
    <source>
        <dbReference type="Proteomes" id="UP001157418"/>
    </source>
</evidence>
<dbReference type="PANTHER" id="PTHR35985">
    <property type="entry name" value="OS07G0675200 PROTEIN"/>
    <property type="match status" value="1"/>
</dbReference>
<comment type="caution">
    <text evidence="2">The sequence shown here is derived from an EMBL/GenBank/DDBJ whole genome shotgun (WGS) entry which is preliminary data.</text>
</comment>
<organism evidence="2 3">
    <name type="scientific">Lactuca virosa</name>
    <dbReference type="NCBI Taxonomy" id="75947"/>
    <lineage>
        <taxon>Eukaryota</taxon>
        <taxon>Viridiplantae</taxon>
        <taxon>Streptophyta</taxon>
        <taxon>Embryophyta</taxon>
        <taxon>Tracheophyta</taxon>
        <taxon>Spermatophyta</taxon>
        <taxon>Magnoliopsida</taxon>
        <taxon>eudicotyledons</taxon>
        <taxon>Gunneridae</taxon>
        <taxon>Pentapetalae</taxon>
        <taxon>asterids</taxon>
        <taxon>campanulids</taxon>
        <taxon>Asterales</taxon>
        <taxon>Asteraceae</taxon>
        <taxon>Cichorioideae</taxon>
        <taxon>Cichorieae</taxon>
        <taxon>Lactucinae</taxon>
        <taxon>Lactuca</taxon>
    </lineage>
</organism>
<reference evidence="2 3" key="1">
    <citation type="submission" date="2022-01" db="EMBL/GenBank/DDBJ databases">
        <authorList>
            <person name="Xiong W."/>
            <person name="Schranz E."/>
        </authorList>
    </citation>
    <scope>NUCLEOTIDE SEQUENCE [LARGE SCALE GENOMIC DNA]</scope>
</reference>
<feature type="region of interest" description="Disordered" evidence="1">
    <location>
        <begin position="25"/>
        <end position="165"/>
    </location>
</feature>
<name>A0AAU9LUM5_9ASTR</name>
<feature type="compositionally biased region" description="Basic and acidic residues" evidence="1">
    <location>
        <begin position="149"/>
        <end position="159"/>
    </location>
</feature>
<feature type="compositionally biased region" description="Basic and acidic residues" evidence="1">
    <location>
        <begin position="55"/>
        <end position="75"/>
    </location>
</feature>
<evidence type="ECO:0000313" key="2">
    <source>
        <dbReference type="EMBL" id="CAH1417635.1"/>
    </source>
</evidence>
<dbReference type="EMBL" id="CAKMRJ010000113">
    <property type="protein sequence ID" value="CAH1417635.1"/>
    <property type="molecule type" value="Genomic_DNA"/>
</dbReference>
<accession>A0AAU9LUM5</accession>
<keyword evidence="3" id="KW-1185">Reference proteome</keyword>